<dbReference type="RefSeq" id="WP_035259097.1">
    <property type="nucleotide sequence ID" value="NZ_JFKE01000004.1"/>
</dbReference>
<proteinExistence type="inferred from homology"/>
<evidence type="ECO:0000256" key="5">
    <source>
        <dbReference type="ARBA" id="ARBA00023136"/>
    </source>
</evidence>
<organism evidence="8 9">
    <name type="scientific">Actibacterium mucosum KCTC 23349</name>
    <dbReference type="NCBI Taxonomy" id="1454373"/>
    <lineage>
        <taxon>Bacteria</taxon>
        <taxon>Pseudomonadati</taxon>
        <taxon>Pseudomonadota</taxon>
        <taxon>Alphaproteobacteria</taxon>
        <taxon>Rhodobacterales</taxon>
        <taxon>Roseobacteraceae</taxon>
        <taxon>Actibacterium</taxon>
    </lineage>
</organism>
<feature type="transmembrane region" description="Helical" evidence="6">
    <location>
        <begin position="265"/>
        <end position="283"/>
    </location>
</feature>
<dbReference type="AlphaFoldDB" id="A0A037ZIC2"/>
<keyword evidence="5 6" id="KW-0472">Membrane</keyword>
<comment type="similarity">
    <text evidence="2">Belongs to the drug/metabolite transporter (DMT) superfamily. 10 TMS drug/metabolite exporter (DME) (TC 2.A.7.3) family.</text>
</comment>
<keyword evidence="3 6" id="KW-0812">Transmembrane</keyword>
<feature type="transmembrane region" description="Helical" evidence="6">
    <location>
        <begin position="39"/>
        <end position="59"/>
    </location>
</feature>
<gene>
    <name evidence="8" type="ORF">ACMU_11705</name>
</gene>
<dbReference type="SUPFAM" id="SSF103481">
    <property type="entry name" value="Multidrug resistance efflux transporter EmrE"/>
    <property type="match status" value="2"/>
</dbReference>
<feature type="transmembrane region" description="Helical" evidence="6">
    <location>
        <begin position="151"/>
        <end position="171"/>
    </location>
</feature>
<keyword evidence="9" id="KW-1185">Reference proteome</keyword>
<name>A0A037ZIC2_9RHOB</name>
<evidence type="ECO:0000256" key="2">
    <source>
        <dbReference type="ARBA" id="ARBA00009853"/>
    </source>
</evidence>
<dbReference type="Pfam" id="PF00892">
    <property type="entry name" value="EamA"/>
    <property type="match status" value="2"/>
</dbReference>
<accession>A0A037ZIC2</accession>
<dbReference type="EMBL" id="JFKE01000004">
    <property type="protein sequence ID" value="KAJ55354.1"/>
    <property type="molecule type" value="Genomic_DNA"/>
</dbReference>
<dbReference type="GO" id="GO:0016020">
    <property type="term" value="C:membrane"/>
    <property type="evidence" value="ECO:0007669"/>
    <property type="project" value="UniProtKB-SubCell"/>
</dbReference>
<feature type="transmembrane region" description="Helical" evidence="6">
    <location>
        <begin position="237"/>
        <end position="259"/>
    </location>
</feature>
<dbReference type="InterPro" id="IPR000620">
    <property type="entry name" value="EamA_dom"/>
</dbReference>
<dbReference type="Proteomes" id="UP000026249">
    <property type="component" value="Unassembled WGS sequence"/>
</dbReference>
<feature type="transmembrane region" description="Helical" evidence="6">
    <location>
        <begin position="128"/>
        <end position="145"/>
    </location>
</feature>
<comment type="subcellular location">
    <subcellularLocation>
        <location evidence="1">Membrane</location>
        <topology evidence="1">Multi-pass membrane protein</topology>
    </subcellularLocation>
</comment>
<evidence type="ECO:0000256" key="6">
    <source>
        <dbReference type="SAM" id="Phobius"/>
    </source>
</evidence>
<evidence type="ECO:0000256" key="3">
    <source>
        <dbReference type="ARBA" id="ARBA00022692"/>
    </source>
</evidence>
<feature type="transmembrane region" description="Helical" evidence="6">
    <location>
        <begin position="71"/>
        <end position="92"/>
    </location>
</feature>
<evidence type="ECO:0000259" key="7">
    <source>
        <dbReference type="Pfam" id="PF00892"/>
    </source>
</evidence>
<feature type="domain" description="EamA" evidence="7">
    <location>
        <begin position="24"/>
        <end position="142"/>
    </location>
</feature>
<dbReference type="InterPro" id="IPR037185">
    <property type="entry name" value="EmrE-like"/>
</dbReference>
<comment type="caution">
    <text evidence="8">The sequence shown here is derived from an EMBL/GenBank/DDBJ whole genome shotgun (WGS) entry which is preliminary data.</text>
</comment>
<evidence type="ECO:0000313" key="9">
    <source>
        <dbReference type="Proteomes" id="UP000026249"/>
    </source>
</evidence>
<sequence length="293" mass="31060">MTNLPPRNNLAGGAWLIADMSLNIWALSIVKAMGADIPAAQVVFLRASVGLILILPWILRSRAQFAQIEHLPLQLARVALSSITLTASFFAIARMPLALFTAIGFTRPMVTMLMAALFLRETILGRHWIAALVALIGVLVAVRPSELTVPALALAAQVLVVVTSSAVVILTRRLRAAPPVVMMAFYTGGLALCTAGPAAWSWQPLTGGTLLPLLAVGVFAQAAQFCFLRAQFWGDAAVLSVLSYLSMVFSGAIGFFIFGEVLKPHVLLGAALVIGAALSLTLSRPSKPRAGIR</sequence>
<protein>
    <submittedName>
        <fullName evidence="8">Membrane protein</fullName>
    </submittedName>
</protein>
<evidence type="ECO:0000256" key="4">
    <source>
        <dbReference type="ARBA" id="ARBA00022989"/>
    </source>
</evidence>
<feature type="transmembrane region" description="Helical" evidence="6">
    <location>
        <begin position="209"/>
        <end position="230"/>
    </location>
</feature>
<keyword evidence="4 6" id="KW-1133">Transmembrane helix</keyword>
<reference evidence="8 9" key="1">
    <citation type="submission" date="2014-03" db="EMBL/GenBank/DDBJ databases">
        <title>Draft Genome Sequence of Actibacterium mucosum KCTC 23349, a Marine Alphaproteobacterium with Complex Ionic Requirements Isolated from Mediterranean Seawater at Malvarrosa Beach, Valencia, Spain.</title>
        <authorList>
            <person name="Arahal D.R."/>
            <person name="Shao Z."/>
            <person name="Lai Q."/>
            <person name="Pujalte M.J."/>
        </authorList>
    </citation>
    <scope>NUCLEOTIDE SEQUENCE [LARGE SCALE GENOMIC DNA]</scope>
    <source>
        <strain evidence="8 9">KCTC 23349</strain>
    </source>
</reference>
<evidence type="ECO:0000313" key="8">
    <source>
        <dbReference type="EMBL" id="KAJ55354.1"/>
    </source>
</evidence>
<dbReference type="STRING" id="1454373.ACMU_11705"/>
<feature type="transmembrane region" description="Helical" evidence="6">
    <location>
        <begin position="98"/>
        <end position="119"/>
    </location>
</feature>
<feature type="domain" description="EamA" evidence="7">
    <location>
        <begin position="158"/>
        <end position="280"/>
    </location>
</feature>
<feature type="transmembrane region" description="Helical" evidence="6">
    <location>
        <begin position="183"/>
        <end position="203"/>
    </location>
</feature>
<dbReference type="OrthoDB" id="9815809at2"/>
<dbReference type="PANTHER" id="PTHR22911:SF6">
    <property type="entry name" value="SOLUTE CARRIER FAMILY 35 MEMBER G1"/>
    <property type="match status" value="1"/>
</dbReference>
<evidence type="ECO:0000256" key="1">
    <source>
        <dbReference type="ARBA" id="ARBA00004141"/>
    </source>
</evidence>
<dbReference type="PANTHER" id="PTHR22911">
    <property type="entry name" value="ACYL-MALONYL CONDENSING ENZYME-RELATED"/>
    <property type="match status" value="1"/>
</dbReference>